<evidence type="ECO:0000259" key="2">
    <source>
        <dbReference type="PROSITE" id="PS50106"/>
    </source>
</evidence>
<accession>A0A7S2CSC5</accession>
<dbReference type="PROSITE" id="PS50106">
    <property type="entry name" value="PDZ"/>
    <property type="match status" value="1"/>
</dbReference>
<organism evidence="3">
    <name type="scientific">Florenciella parvula</name>
    <dbReference type="NCBI Taxonomy" id="236787"/>
    <lineage>
        <taxon>Eukaryota</taxon>
        <taxon>Sar</taxon>
        <taxon>Stramenopiles</taxon>
        <taxon>Ochrophyta</taxon>
        <taxon>Dictyochophyceae</taxon>
        <taxon>Florenciellales</taxon>
        <taxon>Florenciella</taxon>
    </lineage>
</organism>
<proteinExistence type="predicted"/>
<evidence type="ECO:0000313" key="3">
    <source>
        <dbReference type="EMBL" id="CAD9434138.1"/>
    </source>
</evidence>
<feature type="signal peptide" evidence="1">
    <location>
        <begin position="1"/>
        <end position="19"/>
    </location>
</feature>
<dbReference type="AlphaFoldDB" id="A0A7S2CSC5"/>
<feature type="chain" id="PRO_5030575856" description="PDZ domain-containing protein" evidence="1">
    <location>
        <begin position="20"/>
        <end position="321"/>
    </location>
</feature>
<name>A0A7S2CSC5_9STRA</name>
<reference evidence="3" key="1">
    <citation type="submission" date="2021-01" db="EMBL/GenBank/DDBJ databases">
        <authorList>
            <person name="Corre E."/>
            <person name="Pelletier E."/>
            <person name="Niang G."/>
            <person name="Scheremetjew M."/>
            <person name="Finn R."/>
            <person name="Kale V."/>
            <person name="Holt S."/>
            <person name="Cochrane G."/>
            <person name="Meng A."/>
            <person name="Brown T."/>
            <person name="Cohen L."/>
        </authorList>
    </citation>
    <scope>NUCLEOTIDE SEQUENCE</scope>
    <source>
        <strain evidence="3">RCC1693</strain>
    </source>
</reference>
<feature type="domain" description="PDZ" evidence="2">
    <location>
        <begin position="253"/>
        <end position="321"/>
    </location>
</feature>
<dbReference type="EMBL" id="HBGT01025251">
    <property type="protein sequence ID" value="CAD9434138.1"/>
    <property type="molecule type" value="Transcribed_RNA"/>
</dbReference>
<dbReference type="InterPro" id="IPR001478">
    <property type="entry name" value="PDZ"/>
</dbReference>
<gene>
    <name evidence="3" type="ORF">FPAR1323_LOCUS13095</name>
</gene>
<evidence type="ECO:0000256" key="1">
    <source>
        <dbReference type="SAM" id="SignalP"/>
    </source>
</evidence>
<sequence length="321" mass="34538">MSSRYLALVATLLSSPAAAFVRLAASRRRGTVPVLFVKTFAPLDSAIAFDDQSTADPLAPSADELKTFNYDGDAATHPAFCVGEVQIEEAEHDTTTVTALRLESDGRVTFITSDGPLPDAVQGEWSMTEEGAFDLRIKRIFTNDLVEYSVTRNYRGGLERGSSLTVGGEILVDDYVAGYFSLIIVPDEEEAEEPGTLLYPDSVPKTGYQGNVKLHSAESHVPEFGAERRVTDTAEPPPPPPPPPGVLEAVFQQGPLGMQLTKGQDGEAVVAEIVMSGQGEALGVSTGDVLTAVEGRSCGYEEALEYLELVLRPARLTFQRR</sequence>
<protein>
    <recommendedName>
        <fullName evidence="2">PDZ domain-containing protein</fullName>
    </recommendedName>
</protein>
<keyword evidence="1" id="KW-0732">Signal</keyword>